<evidence type="ECO:0008006" key="3">
    <source>
        <dbReference type="Google" id="ProtNLM"/>
    </source>
</evidence>
<name>A0ABS1RQ47_RHOSU</name>
<sequence>MTDAGVGAPDVSRGAFGALYDRVEHFYRQDRSFDVFRALLRDHVIRIWPLAVGDMVLGQEVEARQVHSLLTASEETGITTALLDSLLTEAGVFRQDETRSPSGKIFDAEVHSGLLREIATQVGPNAMCEAMDATLSEFRALVEEGVLELRSRLPKIKNP</sequence>
<dbReference type="RefSeq" id="WP_202247731.1">
    <property type="nucleotide sequence ID" value="NZ_JAESJJ010000004.1"/>
</dbReference>
<gene>
    <name evidence="1" type="ORF">JMM60_05140</name>
</gene>
<evidence type="ECO:0000313" key="2">
    <source>
        <dbReference type="Proteomes" id="UP000604473"/>
    </source>
</evidence>
<evidence type="ECO:0000313" key="1">
    <source>
        <dbReference type="EMBL" id="MBL3608191.1"/>
    </source>
</evidence>
<dbReference type="Proteomes" id="UP000604473">
    <property type="component" value="Unassembled WGS sequence"/>
</dbReference>
<comment type="caution">
    <text evidence="1">The sequence shown here is derived from an EMBL/GenBank/DDBJ whole genome shotgun (WGS) entry which is preliminary data.</text>
</comment>
<reference evidence="1 2" key="1">
    <citation type="submission" date="2021-01" db="EMBL/GenBank/DDBJ databases">
        <title>Draft genomes of Rhodovulum sulfidophilum.</title>
        <authorList>
            <person name="Guzman M.S."/>
        </authorList>
    </citation>
    <scope>NUCLEOTIDE SEQUENCE [LARGE SCALE GENOMIC DNA]</scope>
    <source>
        <strain evidence="1 2">AB35</strain>
    </source>
</reference>
<proteinExistence type="predicted"/>
<accession>A0ABS1RQ47</accession>
<organism evidence="1 2">
    <name type="scientific">Rhodovulum sulfidophilum</name>
    <name type="common">Rhodobacter sulfidophilus</name>
    <dbReference type="NCBI Taxonomy" id="35806"/>
    <lineage>
        <taxon>Bacteria</taxon>
        <taxon>Pseudomonadati</taxon>
        <taxon>Pseudomonadota</taxon>
        <taxon>Alphaproteobacteria</taxon>
        <taxon>Rhodobacterales</taxon>
        <taxon>Paracoccaceae</taxon>
        <taxon>Rhodovulum</taxon>
    </lineage>
</organism>
<dbReference type="EMBL" id="JAESJJ010000004">
    <property type="protein sequence ID" value="MBL3608191.1"/>
    <property type="molecule type" value="Genomic_DNA"/>
</dbReference>
<protein>
    <recommendedName>
        <fullName evidence="3">MarR family transcriptional regulator</fullName>
    </recommendedName>
</protein>
<keyword evidence="2" id="KW-1185">Reference proteome</keyword>